<keyword evidence="1" id="KW-0812">Transmembrane</keyword>
<feature type="transmembrane region" description="Helical" evidence="1">
    <location>
        <begin position="12"/>
        <end position="32"/>
    </location>
</feature>
<evidence type="ECO:0000313" key="4">
    <source>
        <dbReference type="Proteomes" id="UP000605259"/>
    </source>
</evidence>
<organism evidence="3 4">
    <name type="scientific">Priestia taiwanensis</name>
    <dbReference type="NCBI Taxonomy" id="1347902"/>
    <lineage>
        <taxon>Bacteria</taxon>
        <taxon>Bacillati</taxon>
        <taxon>Bacillota</taxon>
        <taxon>Bacilli</taxon>
        <taxon>Bacillales</taxon>
        <taxon>Bacillaceae</taxon>
        <taxon>Priestia</taxon>
    </lineage>
</organism>
<keyword evidence="4" id="KW-1185">Reference proteome</keyword>
<dbReference type="InterPro" id="IPR057359">
    <property type="entry name" value="YfjL_N"/>
</dbReference>
<evidence type="ECO:0000313" key="3">
    <source>
        <dbReference type="EMBL" id="GGE59168.1"/>
    </source>
</evidence>
<name>A0A917ENB9_9BACI</name>
<sequence>MTMDKIKLKWVWIGLSSIFVTAIILYWGWFYVSFNGLPWKKYVIANELKEHVEQKYNIETTIEERYYTFKKPSYGVRLSEKGKNETFTFTADKVGDELLDSYLQHVWASQINEDMQPIVEKHMTNVHKHTAHPSSHIEYNYTGVIPLYKDVNEQLQYHILLKKVDEEVTLTQLFHVIDEMKKKDIRNVHLYVGSQTLPPKASFKTLDIPGNELDNIKTKEDILKYR</sequence>
<proteinExistence type="predicted"/>
<dbReference type="AlphaFoldDB" id="A0A917ENB9"/>
<evidence type="ECO:0000259" key="2">
    <source>
        <dbReference type="Pfam" id="PF25425"/>
    </source>
</evidence>
<feature type="domain" description="YfjL-like N-terminal" evidence="2">
    <location>
        <begin position="9"/>
        <end position="92"/>
    </location>
</feature>
<dbReference type="Proteomes" id="UP000605259">
    <property type="component" value="Unassembled WGS sequence"/>
</dbReference>
<dbReference type="Pfam" id="PF25425">
    <property type="entry name" value="YfjL_N"/>
    <property type="match status" value="1"/>
</dbReference>
<reference evidence="3" key="2">
    <citation type="submission" date="2020-09" db="EMBL/GenBank/DDBJ databases">
        <authorList>
            <person name="Sun Q."/>
            <person name="Zhou Y."/>
        </authorList>
    </citation>
    <scope>NUCLEOTIDE SEQUENCE</scope>
    <source>
        <strain evidence="3">CGMCC 1.12698</strain>
    </source>
</reference>
<keyword evidence="1" id="KW-0472">Membrane</keyword>
<comment type="caution">
    <text evidence="3">The sequence shown here is derived from an EMBL/GenBank/DDBJ whole genome shotgun (WGS) entry which is preliminary data.</text>
</comment>
<gene>
    <name evidence="3" type="ORF">GCM10007140_06910</name>
</gene>
<reference evidence="3" key="1">
    <citation type="journal article" date="2014" name="Int. J. Syst. Evol. Microbiol.">
        <title>Complete genome sequence of Corynebacterium casei LMG S-19264T (=DSM 44701T), isolated from a smear-ripened cheese.</title>
        <authorList>
            <consortium name="US DOE Joint Genome Institute (JGI-PGF)"/>
            <person name="Walter F."/>
            <person name="Albersmeier A."/>
            <person name="Kalinowski J."/>
            <person name="Ruckert C."/>
        </authorList>
    </citation>
    <scope>NUCLEOTIDE SEQUENCE</scope>
    <source>
        <strain evidence="3">CGMCC 1.12698</strain>
    </source>
</reference>
<protein>
    <recommendedName>
        <fullName evidence="2">YfjL-like N-terminal domain-containing protein</fullName>
    </recommendedName>
</protein>
<evidence type="ECO:0000256" key="1">
    <source>
        <dbReference type="SAM" id="Phobius"/>
    </source>
</evidence>
<dbReference type="EMBL" id="BMFK01000001">
    <property type="protein sequence ID" value="GGE59168.1"/>
    <property type="molecule type" value="Genomic_DNA"/>
</dbReference>
<keyword evidence="1" id="KW-1133">Transmembrane helix</keyword>
<accession>A0A917ENB9</accession>